<dbReference type="InterPro" id="IPR036188">
    <property type="entry name" value="FAD/NAD-bd_sf"/>
</dbReference>
<dbReference type="EMBL" id="JBHTHR010001074">
    <property type="protein sequence ID" value="MFD0803717.1"/>
    <property type="molecule type" value="Genomic_DNA"/>
</dbReference>
<dbReference type="SMART" id="SM00960">
    <property type="entry name" value="Robl_LC7"/>
    <property type="match status" value="1"/>
</dbReference>
<feature type="domain" description="Roadblock/LAMTOR2" evidence="1">
    <location>
        <begin position="224"/>
        <end position="312"/>
    </location>
</feature>
<gene>
    <name evidence="2" type="ORF">ACFQZU_20690</name>
</gene>
<comment type="caution">
    <text evidence="2">The sequence shown here is derived from an EMBL/GenBank/DDBJ whole genome shotgun (WGS) entry which is preliminary data.</text>
</comment>
<keyword evidence="3" id="KW-1185">Reference proteome</keyword>
<dbReference type="SUPFAM" id="SSF51905">
    <property type="entry name" value="FAD/NAD(P)-binding domain"/>
    <property type="match status" value="1"/>
</dbReference>
<evidence type="ECO:0000313" key="3">
    <source>
        <dbReference type="Proteomes" id="UP001596956"/>
    </source>
</evidence>
<dbReference type="PANTHER" id="PTHR36222">
    <property type="entry name" value="SERINE PROTEASE INHIBITOR RV3364C"/>
    <property type="match status" value="1"/>
</dbReference>
<dbReference type="PANTHER" id="PTHR36222:SF1">
    <property type="entry name" value="SERINE PROTEASE INHIBITOR RV3364C"/>
    <property type="match status" value="1"/>
</dbReference>
<proteinExistence type="predicted"/>
<evidence type="ECO:0000313" key="2">
    <source>
        <dbReference type="EMBL" id="MFD0803717.1"/>
    </source>
</evidence>
<dbReference type="Gene3D" id="3.30.450.30">
    <property type="entry name" value="Dynein light chain 2a, cytoplasmic"/>
    <property type="match status" value="1"/>
</dbReference>
<protein>
    <submittedName>
        <fullName evidence="2">Roadblock/LC7 domain-containing protein</fullName>
    </submittedName>
</protein>
<name>A0ABW3BJY5_9ACTN</name>
<dbReference type="Pfam" id="PF03259">
    <property type="entry name" value="Robl_LC7"/>
    <property type="match status" value="1"/>
</dbReference>
<dbReference type="InterPro" id="IPR053141">
    <property type="entry name" value="Mycobact_SerProt_Inhib_Rv3364c"/>
</dbReference>
<reference evidence="3" key="1">
    <citation type="journal article" date="2019" name="Int. J. Syst. Evol. Microbiol.">
        <title>The Global Catalogue of Microorganisms (GCM) 10K type strain sequencing project: providing services to taxonomists for standard genome sequencing and annotation.</title>
        <authorList>
            <consortium name="The Broad Institute Genomics Platform"/>
            <consortium name="The Broad Institute Genome Sequencing Center for Infectious Disease"/>
            <person name="Wu L."/>
            <person name="Ma J."/>
        </authorList>
    </citation>
    <scope>NUCLEOTIDE SEQUENCE [LARGE SCALE GENOMIC DNA]</scope>
    <source>
        <strain evidence="3">CCUG 63369</strain>
    </source>
</reference>
<accession>A0ABW3BJY5</accession>
<organism evidence="2 3">
    <name type="scientific">Streptomonospora algeriensis</name>
    <dbReference type="NCBI Taxonomy" id="995084"/>
    <lineage>
        <taxon>Bacteria</taxon>
        <taxon>Bacillati</taxon>
        <taxon>Actinomycetota</taxon>
        <taxon>Actinomycetes</taxon>
        <taxon>Streptosporangiales</taxon>
        <taxon>Nocardiopsidaceae</taxon>
        <taxon>Streptomonospora</taxon>
    </lineage>
</organism>
<dbReference type="InterPro" id="IPR004942">
    <property type="entry name" value="Roadblock/LAMTOR2_dom"/>
</dbReference>
<sequence length="353" mass="38308">MLEREDSLGGRLRGWPVRLRDGSAATMTRGFHAFFRQYYNLRALLARADPELEALTALEDYPLVHAAGARDGFAGLPRTPPWNAFALAARSPSFPARELAGVNVAAGLQLLDVEVPGVYDRLDHLEAPALLEAIGFPRSARHLAFEVFSRSFFADPRRLSAAELAVMFHIYFLGSSEGLVFDVPRRPFPQALWDPLAERLASLGVRIRTSSRVDSVAPGRRRRFTLVCGGTRAEDFDAIVLSADGLLIGRSRRLTPEDGEHLSAVASAFQSLARGTGRQFGGGAVRQTVVEMERAYLFVTAAGEGACLAVLADETADVGLVAYEMNMRIKRVGQFLTSAPRFPESMAAGSSGA</sequence>
<dbReference type="Proteomes" id="UP001596956">
    <property type="component" value="Unassembled WGS sequence"/>
</dbReference>
<dbReference type="SUPFAM" id="SSF103196">
    <property type="entry name" value="Roadblock/LC7 domain"/>
    <property type="match status" value="1"/>
</dbReference>
<evidence type="ECO:0000259" key="1">
    <source>
        <dbReference type="SMART" id="SM00960"/>
    </source>
</evidence>